<comment type="similarity">
    <text evidence="2">Belongs to the glycosyl hydrolase 3 family.</text>
</comment>
<dbReference type="EC" id="3.2.1.52" evidence="3"/>
<evidence type="ECO:0000313" key="8">
    <source>
        <dbReference type="EMBL" id="MCT2588263.1"/>
    </source>
</evidence>
<proteinExistence type="inferred from homology"/>
<organism evidence="8 9">
    <name type="scientific">Actinophytocola gossypii</name>
    <dbReference type="NCBI Taxonomy" id="2812003"/>
    <lineage>
        <taxon>Bacteria</taxon>
        <taxon>Bacillati</taxon>
        <taxon>Actinomycetota</taxon>
        <taxon>Actinomycetes</taxon>
        <taxon>Pseudonocardiales</taxon>
        <taxon>Pseudonocardiaceae</taxon>
    </lineage>
</organism>
<dbReference type="SUPFAM" id="SSF51445">
    <property type="entry name" value="(Trans)glycosidases"/>
    <property type="match status" value="1"/>
</dbReference>
<gene>
    <name evidence="8" type="ORF">JT362_34655</name>
</gene>
<dbReference type="InterPro" id="IPR017853">
    <property type="entry name" value="GH"/>
</dbReference>
<feature type="compositionally biased region" description="Low complexity" evidence="6">
    <location>
        <begin position="26"/>
        <end position="46"/>
    </location>
</feature>
<dbReference type="InterPro" id="IPR036962">
    <property type="entry name" value="Glyco_hydro_3_N_sf"/>
</dbReference>
<dbReference type="Gene3D" id="3.20.20.300">
    <property type="entry name" value="Glycoside hydrolase, family 3, N-terminal domain"/>
    <property type="match status" value="1"/>
</dbReference>
<reference evidence="8 9" key="1">
    <citation type="submission" date="2021-02" db="EMBL/GenBank/DDBJ databases">
        <title>Actinophytocola xerophila sp. nov., isolated from soil of cotton cropping field.</title>
        <authorList>
            <person name="Huang R."/>
            <person name="Chen X."/>
            <person name="Ge X."/>
            <person name="Liu W."/>
        </authorList>
    </citation>
    <scope>NUCLEOTIDE SEQUENCE [LARGE SCALE GENOMIC DNA]</scope>
    <source>
        <strain evidence="8 9">S1-96</strain>
    </source>
</reference>
<keyword evidence="9" id="KW-1185">Reference proteome</keyword>
<evidence type="ECO:0000256" key="4">
    <source>
        <dbReference type="ARBA" id="ARBA00022801"/>
    </source>
</evidence>
<evidence type="ECO:0000256" key="3">
    <source>
        <dbReference type="ARBA" id="ARBA00012663"/>
    </source>
</evidence>
<accession>A0ABT2JK45</accession>
<evidence type="ECO:0000313" key="9">
    <source>
        <dbReference type="Proteomes" id="UP001156441"/>
    </source>
</evidence>
<name>A0ABT2JK45_9PSEU</name>
<dbReference type="InterPro" id="IPR050226">
    <property type="entry name" value="NagZ_Beta-hexosaminidase"/>
</dbReference>
<dbReference type="Pfam" id="PF00933">
    <property type="entry name" value="Glyco_hydro_3"/>
    <property type="match status" value="1"/>
</dbReference>
<feature type="region of interest" description="Disordered" evidence="6">
    <location>
        <begin position="17"/>
        <end position="50"/>
    </location>
</feature>
<keyword evidence="5" id="KW-0326">Glycosidase</keyword>
<dbReference type="EMBL" id="JAFFZE010000036">
    <property type="protein sequence ID" value="MCT2588263.1"/>
    <property type="molecule type" value="Genomic_DNA"/>
</dbReference>
<dbReference type="PANTHER" id="PTHR30480:SF13">
    <property type="entry name" value="BETA-HEXOSAMINIDASE"/>
    <property type="match status" value="1"/>
</dbReference>
<comment type="catalytic activity">
    <reaction evidence="1">
        <text>Hydrolysis of terminal non-reducing N-acetyl-D-hexosamine residues in N-acetyl-beta-D-hexosaminides.</text>
        <dbReference type="EC" id="3.2.1.52"/>
    </reaction>
</comment>
<evidence type="ECO:0000259" key="7">
    <source>
        <dbReference type="Pfam" id="PF00933"/>
    </source>
</evidence>
<dbReference type="InterPro" id="IPR001764">
    <property type="entry name" value="Glyco_hydro_3_N"/>
</dbReference>
<protein>
    <recommendedName>
        <fullName evidence="3">beta-N-acetylhexosaminidase</fullName>
        <ecNumber evidence="3">3.2.1.52</ecNumber>
    </recommendedName>
</protein>
<keyword evidence="4 8" id="KW-0378">Hydrolase</keyword>
<dbReference type="Proteomes" id="UP001156441">
    <property type="component" value="Unassembled WGS sequence"/>
</dbReference>
<evidence type="ECO:0000256" key="1">
    <source>
        <dbReference type="ARBA" id="ARBA00001231"/>
    </source>
</evidence>
<feature type="domain" description="Glycoside hydrolase family 3 N-terminal" evidence="7">
    <location>
        <begin position="67"/>
        <end position="378"/>
    </location>
</feature>
<sequence length="383" mass="39434">MLAVAVGAGTALVGVQDSDQVTPGRPVAAPSSAPATSSAPAPTVVRPAPPEPVDACADVIRTLPPRRRLAQLLVVGVDPGSVRSATRVVAEHGVGGIFVGGNDTALLVGDALVAVRETATVPLSVAVDEEGGRVQRIDALDGDLPSARVMARTMTVDQVRAMARERGTNLRARGVTVDFAPVLDVTTQPDDDVVGDRSFGSDPAVVARYATAFALGLADAGVRPVVKHFPGHGRATGDSHVTAVSTPPLAELRKVDLLPYRALLGSAPVAVMVGHLTVPGLTDGLPATLSPATYRLLRTNLNFDGVVMTDDLGGMRAVSASYPLPRAVLTALTAGADIALWSTGARYTGEVLDVLEKALASGRLPPARVDEALHRVLRARGAC</sequence>
<comment type="caution">
    <text evidence="8">The sequence shown here is derived from an EMBL/GenBank/DDBJ whole genome shotgun (WGS) entry which is preliminary data.</text>
</comment>
<evidence type="ECO:0000256" key="5">
    <source>
        <dbReference type="ARBA" id="ARBA00023295"/>
    </source>
</evidence>
<evidence type="ECO:0000256" key="2">
    <source>
        <dbReference type="ARBA" id="ARBA00005336"/>
    </source>
</evidence>
<evidence type="ECO:0000256" key="6">
    <source>
        <dbReference type="SAM" id="MobiDB-lite"/>
    </source>
</evidence>
<dbReference type="GO" id="GO:0016787">
    <property type="term" value="F:hydrolase activity"/>
    <property type="evidence" value="ECO:0007669"/>
    <property type="project" value="UniProtKB-KW"/>
</dbReference>
<dbReference type="PANTHER" id="PTHR30480">
    <property type="entry name" value="BETA-HEXOSAMINIDASE-RELATED"/>
    <property type="match status" value="1"/>
</dbReference>